<feature type="transmembrane region" description="Helical" evidence="7">
    <location>
        <begin position="53"/>
        <end position="76"/>
    </location>
</feature>
<name>A0A1T4T301_9HYPH</name>
<dbReference type="PANTHER" id="PTHR30213:SF0">
    <property type="entry name" value="UPF0761 MEMBRANE PROTEIN YIHY"/>
    <property type="match status" value="1"/>
</dbReference>
<evidence type="ECO:0000256" key="6">
    <source>
        <dbReference type="SAM" id="MobiDB-lite"/>
    </source>
</evidence>
<dbReference type="RefSeq" id="WP_245319385.1">
    <property type="nucleotide sequence ID" value="NZ_FUXL01000018.1"/>
</dbReference>
<dbReference type="PANTHER" id="PTHR30213">
    <property type="entry name" value="INNER MEMBRANE PROTEIN YHJD"/>
    <property type="match status" value="1"/>
</dbReference>
<evidence type="ECO:0000256" key="4">
    <source>
        <dbReference type="ARBA" id="ARBA00022989"/>
    </source>
</evidence>
<dbReference type="InterPro" id="IPR017039">
    <property type="entry name" value="Virul_fac_BrkB"/>
</dbReference>
<reference evidence="8 9" key="1">
    <citation type="submission" date="2017-02" db="EMBL/GenBank/DDBJ databases">
        <authorList>
            <person name="Peterson S.W."/>
        </authorList>
    </citation>
    <scope>NUCLEOTIDE SEQUENCE [LARGE SCALE GENOMIC DNA]</scope>
    <source>
        <strain evidence="8 9">USBA 369</strain>
    </source>
</reference>
<dbReference type="Pfam" id="PF03631">
    <property type="entry name" value="Virul_fac_BrkB"/>
    <property type="match status" value="1"/>
</dbReference>
<dbReference type="AlphaFoldDB" id="A0A1T4T301"/>
<dbReference type="GO" id="GO:0005886">
    <property type="term" value="C:plasma membrane"/>
    <property type="evidence" value="ECO:0007669"/>
    <property type="project" value="UniProtKB-SubCell"/>
</dbReference>
<dbReference type="PIRSF" id="PIRSF035875">
    <property type="entry name" value="RNase_BN"/>
    <property type="match status" value="1"/>
</dbReference>
<keyword evidence="5 7" id="KW-0472">Membrane</keyword>
<feature type="transmembrane region" description="Helical" evidence="7">
    <location>
        <begin position="273"/>
        <end position="295"/>
    </location>
</feature>
<dbReference type="NCBIfam" id="TIGR00765">
    <property type="entry name" value="yihY_not_rbn"/>
    <property type="match status" value="1"/>
</dbReference>
<feature type="region of interest" description="Disordered" evidence="6">
    <location>
        <begin position="304"/>
        <end position="323"/>
    </location>
</feature>
<evidence type="ECO:0000256" key="7">
    <source>
        <dbReference type="SAM" id="Phobius"/>
    </source>
</evidence>
<organism evidence="8 9">
    <name type="scientific">Consotaella salsifontis</name>
    <dbReference type="NCBI Taxonomy" id="1365950"/>
    <lineage>
        <taxon>Bacteria</taxon>
        <taxon>Pseudomonadati</taxon>
        <taxon>Pseudomonadota</taxon>
        <taxon>Alphaproteobacteria</taxon>
        <taxon>Hyphomicrobiales</taxon>
        <taxon>Aurantimonadaceae</taxon>
        <taxon>Consotaella</taxon>
    </lineage>
</organism>
<dbReference type="STRING" id="1365950.SAMN05428963_1189"/>
<evidence type="ECO:0000313" key="9">
    <source>
        <dbReference type="Proteomes" id="UP000190135"/>
    </source>
</evidence>
<keyword evidence="9" id="KW-1185">Reference proteome</keyword>
<evidence type="ECO:0000256" key="1">
    <source>
        <dbReference type="ARBA" id="ARBA00004651"/>
    </source>
</evidence>
<feature type="transmembrane region" description="Helical" evidence="7">
    <location>
        <begin position="237"/>
        <end position="261"/>
    </location>
</feature>
<feature type="transmembrane region" description="Helical" evidence="7">
    <location>
        <begin position="166"/>
        <end position="195"/>
    </location>
</feature>
<feature type="transmembrane region" description="Helical" evidence="7">
    <location>
        <begin position="122"/>
        <end position="145"/>
    </location>
</feature>
<feature type="transmembrane region" description="Helical" evidence="7">
    <location>
        <begin position="207"/>
        <end position="225"/>
    </location>
</feature>
<evidence type="ECO:0000256" key="2">
    <source>
        <dbReference type="ARBA" id="ARBA00022475"/>
    </source>
</evidence>
<evidence type="ECO:0000256" key="3">
    <source>
        <dbReference type="ARBA" id="ARBA00022692"/>
    </source>
</evidence>
<comment type="subcellular location">
    <subcellularLocation>
        <location evidence="1">Cell membrane</location>
        <topology evidence="1">Multi-pass membrane protein</topology>
    </subcellularLocation>
</comment>
<protein>
    <submittedName>
        <fullName evidence="8">Membrane protein</fullName>
    </submittedName>
</protein>
<feature type="compositionally biased region" description="Basic and acidic residues" evidence="6">
    <location>
        <begin position="304"/>
        <end position="317"/>
    </location>
</feature>
<gene>
    <name evidence="8" type="ORF">SAMN05428963_1189</name>
</gene>
<keyword evidence="4 7" id="KW-1133">Transmembrane helix</keyword>
<keyword evidence="2" id="KW-1003">Cell membrane</keyword>
<evidence type="ECO:0000256" key="5">
    <source>
        <dbReference type="ARBA" id="ARBA00023136"/>
    </source>
</evidence>
<evidence type="ECO:0000313" key="8">
    <source>
        <dbReference type="EMBL" id="SKA34865.1"/>
    </source>
</evidence>
<dbReference type="EMBL" id="FUXL01000018">
    <property type="protein sequence ID" value="SKA34865.1"/>
    <property type="molecule type" value="Genomic_DNA"/>
</dbReference>
<feature type="region of interest" description="Disordered" evidence="6">
    <location>
        <begin position="1"/>
        <end position="29"/>
    </location>
</feature>
<dbReference type="Proteomes" id="UP000190135">
    <property type="component" value="Unassembled WGS sequence"/>
</dbReference>
<keyword evidence="3 7" id="KW-0812">Transmembrane</keyword>
<accession>A0A1T4T301</accession>
<sequence length="353" mass="38811">MSVRFAPDTTEETRRRASEPGRGRDAGSPAAIPLKGWKDIIARIARSFFRDRVMLIAAGATFYLLLAIFPAVGVFVSLYGMVADPTTIAGHIAFFNSVLPPAGADLIQSQLQRLTTETGTSLSIGFIGGLLFSLWSANNGIMTLFEAMNVAYGEIEKRGFLKLYGMGFAFTLGAFCIGTLLLVTVGLVPMILSVFGLSGVADRLIDLSRWPIVFLLLVGAIAFVYRFGPSRTRARWSWVIFGAMLTAIAWLVMSVAFSWYLQHIANYNRTYGPLGAVIGFMMWVWISSLIFIIGAEVNAEMEHQTALDTTDRPEKPLGKRGARVADTIGESTAKTRTPHLEKSGFLHRRWRKG</sequence>
<proteinExistence type="predicted"/>
<feature type="compositionally biased region" description="Basic and acidic residues" evidence="6">
    <location>
        <begin position="11"/>
        <end position="25"/>
    </location>
</feature>